<feature type="transmembrane region" description="Helical" evidence="6">
    <location>
        <begin position="55"/>
        <end position="74"/>
    </location>
</feature>
<evidence type="ECO:0000313" key="7">
    <source>
        <dbReference type="EMBL" id="QCW81199.1"/>
    </source>
</evidence>
<gene>
    <name evidence="7" type="ORF">EQU24_02225</name>
</gene>
<evidence type="ECO:0000256" key="1">
    <source>
        <dbReference type="ARBA" id="ARBA00004651"/>
    </source>
</evidence>
<comment type="subcellular location">
    <subcellularLocation>
        <location evidence="1">Cell membrane</location>
        <topology evidence="1">Multi-pass membrane protein</topology>
    </subcellularLocation>
</comment>
<feature type="transmembrane region" description="Helical" evidence="6">
    <location>
        <begin position="86"/>
        <end position="106"/>
    </location>
</feature>
<feature type="transmembrane region" description="Helical" evidence="6">
    <location>
        <begin position="28"/>
        <end position="49"/>
    </location>
</feature>
<keyword evidence="3 6" id="KW-0812">Transmembrane</keyword>
<dbReference type="Pfam" id="PF03899">
    <property type="entry name" value="ATP-synt_I"/>
    <property type="match status" value="1"/>
</dbReference>
<evidence type="ECO:0000256" key="4">
    <source>
        <dbReference type="ARBA" id="ARBA00022989"/>
    </source>
</evidence>
<protein>
    <submittedName>
        <fullName evidence="7">F0F1 ATP synthase assembly protein I</fullName>
    </submittedName>
</protein>
<dbReference type="STRING" id="675511.GCA_000341735_02557"/>
<dbReference type="AlphaFoldDB" id="A0A4P9UJ66"/>
<keyword evidence="8" id="KW-1185">Reference proteome</keyword>
<dbReference type="KEGG" id="mbur:EQU24_02225"/>
<evidence type="ECO:0000256" key="2">
    <source>
        <dbReference type="ARBA" id="ARBA00022475"/>
    </source>
</evidence>
<reference evidence="8" key="1">
    <citation type="journal article" date="2019" name="J. Bacteriol.">
        <title>A Mutagenic Screen Identifies a TonB-Dependent Receptor Required for the Lanthanide Metal Switch in the Type I Methanotroph 'Methylotuvimicrobium buryatense' 5GB1C.</title>
        <authorList>
            <person name="Groom J.D."/>
            <person name="Ford S.M."/>
            <person name="Pesesky M.W."/>
            <person name="Lidstrom M.E."/>
        </authorList>
    </citation>
    <scope>NUCLEOTIDE SEQUENCE [LARGE SCALE GENOMIC DNA]</scope>
    <source>
        <strain evidence="8">5GB1C</strain>
    </source>
</reference>
<proteinExistence type="predicted"/>
<organism evidence="7 8">
    <name type="scientific">Methylotuvimicrobium buryatense</name>
    <name type="common">Methylomicrobium buryatense</name>
    <dbReference type="NCBI Taxonomy" id="95641"/>
    <lineage>
        <taxon>Bacteria</taxon>
        <taxon>Pseudomonadati</taxon>
        <taxon>Pseudomonadota</taxon>
        <taxon>Gammaproteobacteria</taxon>
        <taxon>Methylococcales</taxon>
        <taxon>Methylococcaceae</taxon>
        <taxon>Methylotuvimicrobium</taxon>
    </lineage>
</organism>
<dbReference type="Proteomes" id="UP000305881">
    <property type="component" value="Chromosome"/>
</dbReference>
<name>A0A4P9UJ66_METBY</name>
<dbReference type="EMBL" id="CP035467">
    <property type="protein sequence ID" value="QCW81199.1"/>
    <property type="molecule type" value="Genomic_DNA"/>
</dbReference>
<sequence>MKPHRYNPQVVVSGAGVTDEKISTVEKILILQAFIIIAISSGFAVVSGLQSAKSPFLGALAAFIPNLYFALRILRASGQGAKKIMNSFYAGESGKLILTAVLFFLIFQIPNINILTLLLGYIAVLSVFWFALIMR</sequence>
<keyword evidence="5 6" id="KW-0472">Membrane</keyword>
<dbReference type="OrthoDB" id="5702716at2"/>
<accession>A0A4P9UJ66</accession>
<keyword evidence="2" id="KW-1003">Cell membrane</keyword>
<dbReference type="GO" id="GO:0005886">
    <property type="term" value="C:plasma membrane"/>
    <property type="evidence" value="ECO:0007669"/>
    <property type="project" value="UniProtKB-SubCell"/>
</dbReference>
<feature type="transmembrane region" description="Helical" evidence="6">
    <location>
        <begin position="112"/>
        <end position="133"/>
    </location>
</feature>
<evidence type="ECO:0000313" key="8">
    <source>
        <dbReference type="Proteomes" id="UP000305881"/>
    </source>
</evidence>
<evidence type="ECO:0000256" key="5">
    <source>
        <dbReference type="ARBA" id="ARBA00023136"/>
    </source>
</evidence>
<evidence type="ECO:0000256" key="6">
    <source>
        <dbReference type="SAM" id="Phobius"/>
    </source>
</evidence>
<keyword evidence="4 6" id="KW-1133">Transmembrane helix</keyword>
<dbReference type="InterPro" id="IPR005598">
    <property type="entry name" value="ATP_synth_I"/>
</dbReference>
<evidence type="ECO:0000256" key="3">
    <source>
        <dbReference type="ARBA" id="ARBA00022692"/>
    </source>
</evidence>